<dbReference type="KEGG" id="gpa:GPA_14860"/>
<sequence length="272" mass="30729">MLLFKRELTLREIEDYGLFDSVTNKVSSTKKPGRFVKPSAFEKIQLEGGGIEDLHPVENIYPGLIGIAVDYLTRLMTGDSPDSAFSVSLNGSDKVNARKQAEALIESVKGLEDDSICSAIRLAVFDTVYRAGEAAYVPVETIYPDADTVENVRNMVWRSVAFLDIYGPKITDHLTFKGGYTGHVTSGDGDFLTKDTLWDFKVSKQTLQSRSVLQLLIYWRLGLHSIHPEYRDVKYLGVYNPRMNMIYRYPVADISDEAIEELDYSIICYPRE</sequence>
<evidence type="ECO:0000313" key="2">
    <source>
        <dbReference type="Proteomes" id="UP000008805"/>
    </source>
</evidence>
<evidence type="ECO:0000313" key="1">
    <source>
        <dbReference type="EMBL" id="CBL04074.1"/>
    </source>
</evidence>
<reference evidence="1 2" key="1">
    <citation type="submission" date="2010-03" db="EMBL/GenBank/DDBJ databases">
        <title>The genome sequence of Gordonibacter pamelaeae 7-10-1-bT.</title>
        <authorList>
            <consortium name="metaHIT consortium -- http://www.metahit.eu/"/>
            <person name="Pajon A."/>
            <person name="Turner K."/>
            <person name="Parkhill J."/>
            <person name="Timmis K."/>
            <person name="Oxley A."/>
            <person name="Wurdemann D."/>
        </authorList>
    </citation>
    <scope>NUCLEOTIDE SEQUENCE [LARGE SCALE GENOMIC DNA]</scope>
    <source>
        <strain evidence="2">7-10-1-b</strain>
    </source>
</reference>
<organism evidence="1 2">
    <name type="scientific">Gordonibacter pamelaeae 7-10-1-b</name>
    <dbReference type="NCBI Taxonomy" id="657308"/>
    <lineage>
        <taxon>Bacteria</taxon>
        <taxon>Bacillati</taxon>
        <taxon>Actinomycetota</taxon>
        <taxon>Coriobacteriia</taxon>
        <taxon>Eggerthellales</taxon>
        <taxon>Eggerthellaceae</taxon>
        <taxon>Gordonibacter</taxon>
    </lineage>
</organism>
<reference evidence="1 2" key="2">
    <citation type="submission" date="2010-03" db="EMBL/GenBank/DDBJ databases">
        <authorList>
            <person name="Pajon A."/>
        </authorList>
    </citation>
    <scope>NUCLEOTIDE SEQUENCE [LARGE SCALE GENOMIC DNA]</scope>
    <source>
        <strain evidence="2">7-10-1-b</strain>
    </source>
</reference>
<dbReference type="Proteomes" id="UP000008805">
    <property type="component" value="Chromosome"/>
</dbReference>
<protein>
    <submittedName>
        <fullName evidence="1">Uncharacterized protein</fullName>
    </submittedName>
</protein>
<dbReference type="PATRIC" id="fig|657308.3.peg.1066"/>
<dbReference type="EMBL" id="FP929047">
    <property type="protein sequence ID" value="CBL04074.1"/>
    <property type="molecule type" value="Genomic_DNA"/>
</dbReference>
<accession>D6E8M7</accession>
<gene>
    <name evidence="1" type="ORF">GPA_14860</name>
</gene>
<proteinExistence type="predicted"/>
<dbReference type="HOGENOM" id="CLU_097174_0_0_11"/>
<dbReference type="BioCyc" id="GPAM657308:GPA_RS06920-MONOMER"/>
<keyword evidence="2" id="KW-1185">Reference proteome</keyword>
<name>D6E8M7_9ACTN</name>
<dbReference type="AlphaFoldDB" id="D6E8M7"/>